<evidence type="ECO:0000313" key="1">
    <source>
        <dbReference type="EMBL" id="KIM96340.1"/>
    </source>
</evidence>
<dbReference type="AlphaFoldDB" id="A0A0C3GJM4"/>
<name>A0A0C3GJM4_OIDMZ</name>
<sequence length="52" mass="5670">MEARTDISLIAAMTEPSEYGFLFRTDPQLSRGNGRIRTVAVQISLGSCSSHV</sequence>
<evidence type="ECO:0000313" key="2">
    <source>
        <dbReference type="Proteomes" id="UP000054321"/>
    </source>
</evidence>
<organism evidence="1 2">
    <name type="scientific">Oidiodendron maius (strain Zn)</name>
    <dbReference type="NCBI Taxonomy" id="913774"/>
    <lineage>
        <taxon>Eukaryota</taxon>
        <taxon>Fungi</taxon>
        <taxon>Dikarya</taxon>
        <taxon>Ascomycota</taxon>
        <taxon>Pezizomycotina</taxon>
        <taxon>Leotiomycetes</taxon>
        <taxon>Leotiomycetes incertae sedis</taxon>
        <taxon>Myxotrichaceae</taxon>
        <taxon>Oidiodendron</taxon>
    </lineage>
</organism>
<reference evidence="2" key="2">
    <citation type="submission" date="2015-01" db="EMBL/GenBank/DDBJ databases">
        <title>Evolutionary Origins and Diversification of the Mycorrhizal Mutualists.</title>
        <authorList>
            <consortium name="DOE Joint Genome Institute"/>
            <consortium name="Mycorrhizal Genomics Consortium"/>
            <person name="Kohler A."/>
            <person name="Kuo A."/>
            <person name="Nagy L.G."/>
            <person name="Floudas D."/>
            <person name="Copeland A."/>
            <person name="Barry K.W."/>
            <person name="Cichocki N."/>
            <person name="Veneault-Fourrey C."/>
            <person name="LaButti K."/>
            <person name="Lindquist E.A."/>
            <person name="Lipzen A."/>
            <person name="Lundell T."/>
            <person name="Morin E."/>
            <person name="Murat C."/>
            <person name="Riley R."/>
            <person name="Ohm R."/>
            <person name="Sun H."/>
            <person name="Tunlid A."/>
            <person name="Henrissat B."/>
            <person name="Grigoriev I.V."/>
            <person name="Hibbett D.S."/>
            <person name="Martin F."/>
        </authorList>
    </citation>
    <scope>NUCLEOTIDE SEQUENCE [LARGE SCALE GENOMIC DNA]</scope>
    <source>
        <strain evidence="2">Zn</strain>
    </source>
</reference>
<protein>
    <submittedName>
        <fullName evidence="1">Uncharacterized protein</fullName>
    </submittedName>
</protein>
<dbReference type="Proteomes" id="UP000054321">
    <property type="component" value="Unassembled WGS sequence"/>
</dbReference>
<feature type="non-terminal residue" evidence="1">
    <location>
        <position position="52"/>
    </location>
</feature>
<reference evidence="1 2" key="1">
    <citation type="submission" date="2014-04" db="EMBL/GenBank/DDBJ databases">
        <authorList>
            <consortium name="DOE Joint Genome Institute"/>
            <person name="Kuo A."/>
            <person name="Martino E."/>
            <person name="Perotto S."/>
            <person name="Kohler A."/>
            <person name="Nagy L.G."/>
            <person name="Floudas D."/>
            <person name="Copeland A."/>
            <person name="Barry K.W."/>
            <person name="Cichocki N."/>
            <person name="Veneault-Fourrey C."/>
            <person name="LaButti K."/>
            <person name="Lindquist E.A."/>
            <person name="Lipzen A."/>
            <person name="Lundell T."/>
            <person name="Morin E."/>
            <person name="Murat C."/>
            <person name="Sun H."/>
            <person name="Tunlid A."/>
            <person name="Henrissat B."/>
            <person name="Grigoriev I.V."/>
            <person name="Hibbett D.S."/>
            <person name="Martin F."/>
            <person name="Nordberg H.P."/>
            <person name="Cantor M.N."/>
            <person name="Hua S.X."/>
        </authorList>
    </citation>
    <scope>NUCLEOTIDE SEQUENCE [LARGE SCALE GENOMIC DNA]</scope>
    <source>
        <strain evidence="1 2">Zn</strain>
    </source>
</reference>
<gene>
    <name evidence="1" type="ORF">OIDMADRAFT_20752</name>
</gene>
<proteinExistence type="predicted"/>
<keyword evidence="2" id="KW-1185">Reference proteome</keyword>
<dbReference type="InParanoid" id="A0A0C3GJM4"/>
<dbReference type="EMBL" id="KN832884">
    <property type="protein sequence ID" value="KIM96340.1"/>
    <property type="molecule type" value="Genomic_DNA"/>
</dbReference>
<dbReference type="HOGENOM" id="CLU_3093036_0_0_1"/>
<accession>A0A0C3GJM4</accession>